<evidence type="ECO:0000313" key="1">
    <source>
        <dbReference type="EMBL" id="KAF7637180.1"/>
    </source>
</evidence>
<dbReference type="Proteomes" id="UP000605970">
    <property type="component" value="Unassembled WGS sequence"/>
</dbReference>
<dbReference type="EMBL" id="JABEBT010000022">
    <property type="protein sequence ID" value="KAF7637180.1"/>
    <property type="molecule type" value="Genomic_DNA"/>
</dbReference>
<reference evidence="1" key="1">
    <citation type="journal article" date="2020" name="Ecol. Evol.">
        <title>Genome structure and content of the rice root-knot nematode (Meloidogyne graminicola).</title>
        <authorList>
            <person name="Phan N.T."/>
            <person name="Danchin E.G.J."/>
            <person name="Klopp C."/>
            <person name="Perfus-Barbeoch L."/>
            <person name="Kozlowski D.K."/>
            <person name="Koutsovoulos G.D."/>
            <person name="Lopez-Roques C."/>
            <person name="Bouchez O."/>
            <person name="Zahm M."/>
            <person name="Besnard G."/>
            <person name="Bellafiore S."/>
        </authorList>
    </citation>
    <scope>NUCLEOTIDE SEQUENCE</scope>
    <source>
        <strain evidence="1">VN-18</strain>
    </source>
</reference>
<evidence type="ECO:0000313" key="2">
    <source>
        <dbReference type="Proteomes" id="UP000605970"/>
    </source>
</evidence>
<name>A0A8S9ZV97_9BILA</name>
<proteinExistence type="predicted"/>
<organism evidence="1 2">
    <name type="scientific">Meloidogyne graminicola</name>
    <dbReference type="NCBI Taxonomy" id="189291"/>
    <lineage>
        <taxon>Eukaryota</taxon>
        <taxon>Metazoa</taxon>
        <taxon>Ecdysozoa</taxon>
        <taxon>Nematoda</taxon>
        <taxon>Chromadorea</taxon>
        <taxon>Rhabditida</taxon>
        <taxon>Tylenchina</taxon>
        <taxon>Tylenchomorpha</taxon>
        <taxon>Tylenchoidea</taxon>
        <taxon>Meloidogynidae</taxon>
        <taxon>Meloidogyninae</taxon>
        <taxon>Meloidogyne</taxon>
    </lineage>
</organism>
<accession>A0A8S9ZV97</accession>
<dbReference type="AlphaFoldDB" id="A0A8S9ZV97"/>
<keyword evidence="2" id="KW-1185">Reference proteome</keyword>
<comment type="caution">
    <text evidence="1">The sequence shown here is derived from an EMBL/GenBank/DDBJ whole genome shotgun (WGS) entry which is preliminary data.</text>
</comment>
<gene>
    <name evidence="1" type="ORF">Mgra_00003352</name>
</gene>
<sequence>MIFLTLIVRIHQYSYLKEFQYLKDNLLVHTLIEKQAKFQQFLADFWSWENIGGGPAPLIRRLPSIVLCKEEMAVVFIVGIF</sequence>
<protein>
    <submittedName>
        <fullName evidence="1">Uncharacterized protein</fullName>
    </submittedName>
</protein>